<dbReference type="InParanoid" id="A0A6J2RSK5"/>
<dbReference type="InterPro" id="IPR037856">
    <property type="entry name" value="Sdc1/DPY30"/>
</dbReference>
<dbReference type="Pfam" id="PF05186">
    <property type="entry name" value="Dpy-30"/>
    <property type="match status" value="1"/>
</dbReference>
<evidence type="ECO:0000256" key="7">
    <source>
        <dbReference type="ARBA" id="ARBA00023273"/>
    </source>
</evidence>
<feature type="compositionally biased region" description="Basic and acidic residues" evidence="11">
    <location>
        <begin position="65"/>
        <end position="98"/>
    </location>
</feature>
<evidence type="ECO:0000256" key="11">
    <source>
        <dbReference type="SAM" id="MobiDB-lite"/>
    </source>
</evidence>
<dbReference type="OrthoDB" id="432281at2759"/>
<evidence type="ECO:0000256" key="1">
    <source>
        <dbReference type="ARBA" id="ARBA00004611"/>
    </source>
</evidence>
<dbReference type="CTD" id="84332"/>
<dbReference type="Proteomes" id="UP000504630">
    <property type="component" value="Chromosome 19"/>
</dbReference>
<keyword evidence="4" id="KW-0282">Flagellum</keyword>
<evidence type="ECO:0000256" key="4">
    <source>
        <dbReference type="ARBA" id="ARBA00022846"/>
    </source>
</evidence>
<name>A0A6J2RSK5_COTGO</name>
<comment type="subunit">
    <text evidence="9">Component of the axonemal radial spoke complex 1 (RS1), at least composed of spoke head proteins RSPH1, RSPH3, RSPH9 and the cilia-specific component RSPH4A or sperm-specific component RSPH6A, spoke stalk proteins RSPH14, DNAJB13, DYDC1, ROPN1L and NME5, and the anchor protein IQUB. Interacts with SH3GL3.</text>
</comment>
<feature type="compositionally biased region" description="Basic and acidic residues" evidence="11">
    <location>
        <begin position="195"/>
        <end position="227"/>
    </location>
</feature>
<dbReference type="InterPro" id="IPR049630">
    <property type="entry name" value="DYDC-like_DD"/>
</dbReference>
<comment type="similarity">
    <text evidence="2">Belongs to the dpy-30 family.</text>
</comment>
<dbReference type="PANTHER" id="PTHR23356">
    <property type="entry name" value="DPY30-RELATED"/>
    <property type="match status" value="1"/>
</dbReference>
<comment type="subcellular location">
    <subcellularLocation>
        <location evidence="1">Cytoplasm</location>
        <location evidence="1">Cytoskeleton</location>
        <location evidence="1">Flagellum axoneme</location>
    </subcellularLocation>
</comment>
<dbReference type="Gene3D" id="1.20.890.10">
    <property type="entry name" value="cAMP-dependent protein kinase regulatory subunit, dimerization-anchoring domain"/>
    <property type="match status" value="1"/>
</dbReference>
<reference evidence="13" key="1">
    <citation type="submission" date="2025-08" db="UniProtKB">
        <authorList>
            <consortium name="RefSeq"/>
        </authorList>
    </citation>
    <scope>IDENTIFICATION</scope>
</reference>
<keyword evidence="6" id="KW-0206">Cytoskeleton</keyword>
<keyword evidence="5" id="KW-0969">Cilium</keyword>
<feature type="compositionally biased region" description="Basic and acidic residues" evidence="11">
    <location>
        <begin position="113"/>
        <end position="139"/>
    </location>
</feature>
<dbReference type="InterPro" id="IPR007858">
    <property type="entry name" value="Dpy-30_motif"/>
</dbReference>
<evidence type="ECO:0000313" key="13">
    <source>
        <dbReference type="RefSeq" id="XP_029312310.1"/>
    </source>
</evidence>
<dbReference type="FunFam" id="1.20.890.10:FF:000009">
    <property type="entry name" value="DPY30 domain-containing protein 1"/>
    <property type="match status" value="1"/>
</dbReference>
<sequence length="248" mass="28054">MDSDYIKRHLGKCLADGLAEVAEQRPVNPIQYLAHWLYKFNSNVEYETKKKANLALLEQERAKAREKALDQEKLRDEERKITEAVEESKKISVKDDSPKSAPTGAAEDNSPVAEEKTNTPEPEKQQDTDKLQTEAKENVTEPEVTDNVTSPEFPERKALEASISSLSEVKEESTEMPVEKTKVEVRSDQEEEKTEAEPSDNHLEEKTANSDQIEVKEVDHDEEKVVGEADTTESEQTGALRLDSQTRR</sequence>
<accession>A0A6J2RSK5</accession>
<evidence type="ECO:0000256" key="9">
    <source>
        <dbReference type="ARBA" id="ARBA00062391"/>
    </source>
</evidence>
<feature type="region of interest" description="Disordered" evidence="11">
    <location>
        <begin position="65"/>
        <end position="248"/>
    </location>
</feature>
<evidence type="ECO:0000256" key="5">
    <source>
        <dbReference type="ARBA" id="ARBA00023069"/>
    </source>
</evidence>
<evidence type="ECO:0000256" key="10">
    <source>
        <dbReference type="ARBA" id="ARBA00068754"/>
    </source>
</evidence>
<dbReference type="KEGG" id="cgob:115024668"/>
<keyword evidence="12" id="KW-1185">Reference proteome</keyword>
<evidence type="ECO:0000256" key="6">
    <source>
        <dbReference type="ARBA" id="ARBA00023212"/>
    </source>
</evidence>
<organism evidence="12 13">
    <name type="scientific">Cottoperca gobio</name>
    <name type="common">Frogmouth</name>
    <name type="synonym">Aphritis gobio</name>
    <dbReference type="NCBI Taxonomy" id="56716"/>
    <lineage>
        <taxon>Eukaryota</taxon>
        <taxon>Metazoa</taxon>
        <taxon>Chordata</taxon>
        <taxon>Craniata</taxon>
        <taxon>Vertebrata</taxon>
        <taxon>Euteleostomi</taxon>
        <taxon>Actinopterygii</taxon>
        <taxon>Neopterygii</taxon>
        <taxon>Teleostei</taxon>
        <taxon>Neoteleostei</taxon>
        <taxon>Acanthomorphata</taxon>
        <taxon>Eupercaria</taxon>
        <taxon>Perciformes</taxon>
        <taxon>Notothenioidei</taxon>
        <taxon>Bovichtidae</taxon>
        <taxon>Cottoperca</taxon>
    </lineage>
</organism>
<keyword evidence="7" id="KW-0966">Cell projection</keyword>
<gene>
    <name evidence="13" type="primary">dydc2</name>
</gene>
<dbReference type="CDD" id="cd22966">
    <property type="entry name" value="DD_DYDC-like"/>
    <property type="match status" value="1"/>
</dbReference>
<comment type="function">
    <text evidence="8">Functions as part of axonemal radial spoke complexes that play an important part in the motility of sperm and cilia. Plays a crucial role during acrosome biogenesis.</text>
</comment>
<dbReference type="PANTHER" id="PTHR23356:SF16">
    <property type="entry name" value="DPY30 DOMAIN CONTAINING 2"/>
    <property type="match status" value="1"/>
</dbReference>
<dbReference type="RefSeq" id="XP_029312310.1">
    <property type="nucleotide sequence ID" value="XM_029456450.1"/>
</dbReference>
<keyword evidence="3" id="KW-0963">Cytoplasm</keyword>
<feature type="compositionally biased region" description="Basic and acidic residues" evidence="11">
    <location>
        <begin position="168"/>
        <end position="188"/>
    </location>
</feature>
<protein>
    <recommendedName>
        <fullName evidence="10">DPY30 domain-containing protein 1</fullName>
    </recommendedName>
</protein>
<proteinExistence type="inferred from homology"/>
<dbReference type="AlphaFoldDB" id="A0A6J2RSK5"/>
<evidence type="ECO:0000313" key="12">
    <source>
        <dbReference type="Proteomes" id="UP000504630"/>
    </source>
</evidence>
<evidence type="ECO:0000256" key="3">
    <source>
        <dbReference type="ARBA" id="ARBA00022490"/>
    </source>
</evidence>
<evidence type="ECO:0000256" key="8">
    <source>
        <dbReference type="ARBA" id="ARBA00058296"/>
    </source>
</evidence>
<dbReference type="GO" id="GO:0048188">
    <property type="term" value="C:Set1C/COMPASS complex"/>
    <property type="evidence" value="ECO:0007669"/>
    <property type="project" value="InterPro"/>
</dbReference>
<dbReference type="GeneID" id="115024668"/>
<evidence type="ECO:0000256" key="2">
    <source>
        <dbReference type="ARBA" id="ARBA00010849"/>
    </source>
</evidence>